<evidence type="ECO:0000313" key="2">
    <source>
        <dbReference type="EMBL" id="OAP87263.1"/>
    </source>
</evidence>
<feature type="transmembrane region" description="Helical" evidence="1">
    <location>
        <begin position="148"/>
        <end position="169"/>
    </location>
</feature>
<keyword evidence="1" id="KW-0472">Membrane</keyword>
<name>A0A179B7M5_ACIFR</name>
<gene>
    <name evidence="2" type="ORF">A4H96_15090</name>
</gene>
<proteinExistence type="predicted"/>
<dbReference type="EMBL" id="LVXZ01000288">
    <property type="protein sequence ID" value="OAP87263.1"/>
    <property type="molecule type" value="Genomic_DNA"/>
</dbReference>
<accession>A0A179B7M5</accession>
<dbReference type="Proteomes" id="UP000078302">
    <property type="component" value="Unassembled WGS sequence"/>
</dbReference>
<evidence type="ECO:0000313" key="3">
    <source>
        <dbReference type="Proteomes" id="UP000078302"/>
    </source>
</evidence>
<evidence type="ECO:0000256" key="1">
    <source>
        <dbReference type="SAM" id="Phobius"/>
    </source>
</evidence>
<sequence length="172" mass="19136">MTVPESSIKSPAEPAVNTADSIEAEFHDHIRFILQREREEREQLDMAIREQLLSRIQKQGKAIGEQMQTLQGQSETIEKHWKSVLVQIDTQITGTQGKVAQLADDIRKSTEPIREYQVHAQKLQGVLQSLTQSVEQNTREVAGVATRALLGGALGGAAAALLIFLFLHLMQK</sequence>
<protein>
    <submittedName>
        <fullName evidence="2">Uncharacterized protein</fullName>
    </submittedName>
</protein>
<organism evidence="2 3">
    <name type="scientific">Acidithiobacillus ferrooxidans</name>
    <name type="common">Thiobacillus ferrooxidans</name>
    <dbReference type="NCBI Taxonomy" id="920"/>
    <lineage>
        <taxon>Bacteria</taxon>
        <taxon>Pseudomonadati</taxon>
        <taxon>Pseudomonadota</taxon>
        <taxon>Acidithiobacillia</taxon>
        <taxon>Acidithiobacillales</taxon>
        <taxon>Acidithiobacillaceae</taxon>
        <taxon>Acidithiobacillus</taxon>
    </lineage>
</organism>
<keyword evidence="1" id="KW-0812">Transmembrane</keyword>
<dbReference type="GeneID" id="89663100"/>
<comment type="caution">
    <text evidence="2">The sequence shown here is derived from an EMBL/GenBank/DDBJ whole genome shotgun (WGS) entry which is preliminary data.</text>
</comment>
<dbReference type="AlphaFoldDB" id="A0A179B7M5"/>
<reference evidence="2 3" key="1">
    <citation type="submission" date="2016-04" db="EMBL/GenBank/DDBJ databases">
        <title>Acidithiobacillus ferrooxidans genome sequencing and assembly.</title>
        <authorList>
            <person name="Zhou Z."/>
        </authorList>
    </citation>
    <scope>NUCLEOTIDE SEQUENCE [LARGE SCALE GENOMIC DNA]</scope>
    <source>
        <strain evidence="2 3">BY0502</strain>
    </source>
</reference>
<dbReference type="RefSeq" id="WP_064220326.1">
    <property type="nucleotide sequence ID" value="NZ_LVXZ01000288.1"/>
</dbReference>
<keyword evidence="3" id="KW-1185">Reference proteome</keyword>
<keyword evidence="1" id="KW-1133">Transmembrane helix</keyword>